<sequence>MSLLTGNSTTITLASLFLEALAGWATKLLSQKRKAVASPSYPNFGTGPWAQRAGCTGERACVWSLFIHVDELNNLAVILSSFMARLT</sequence>
<dbReference type="InParanoid" id="A0A5J5ETG4"/>
<keyword evidence="3" id="KW-1185">Reference proteome</keyword>
<evidence type="ECO:0000313" key="3">
    <source>
        <dbReference type="Proteomes" id="UP000326924"/>
    </source>
</evidence>
<evidence type="ECO:0000313" key="2">
    <source>
        <dbReference type="EMBL" id="KAA8903265.1"/>
    </source>
</evidence>
<dbReference type="EMBL" id="VXIS01000120">
    <property type="protein sequence ID" value="KAA8903265.1"/>
    <property type="molecule type" value="Genomic_DNA"/>
</dbReference>
<gene>
    <name evidence="2" type="ORF">FN846DRAFT_62267</name>
</gene>
<name>A0A5J5ETG4_9PEZI</name>
<proteinExistence type="predicted"/>
<accession>A0A5J5ETG4</accession>
<keyword evidence="1" id="KW-0732">Signal</keyword>
<feature type="signal peptide" evidence="1">
    <location>
        <begin position="1"/>
        <end position="25"/>
    </location>
</feature>
<evidence type="ECO:0000256" key="1">
    <source>
        <dbReference type="SAM" id="SignalP"/>
    </source>
</evidence>
<dbReference type="AlphaFoldDB" id="A0A5J5ETG4"/>
<dbReference type="Proteomes" id="UP000326924">
    <property type="component" value="Unassembled WGS sequence"/>
</dbReference>
<comment type="caution">
    <text evidence="2">The sequence shown here is derived from an EMBL/GenBank/DDBJ whole genome shotgun (WGS) entry which is preliminary data.</text>
</comment>
<protein>
    <submittedName>
        <fullName evidence="2">Uncharacterized protein</fullName>
    </submittedName>
</protein>
<reference evidence="2 3" key="1">
    <citation type="submission" date="2019-09" db="EMBL/GenBank/DDBJ databases">
        <title>Draft genome of the ectomycorrhizal ascomycete Sphaerosporella brunnea.</title>
        <authorList>
            <consortium name="DOE Joint Genome Institute"/>
            <person name="Benucci G.M."/>
            <person name="Marozzi G."/>
            <person name="Antonielli L."/>
            <person name="Sanchez S."/>
            <person name="Marco P."/>
            <person name="Wang X."/>
            <person name="Falini L.B."/>
            <person name="Barry K."/>
            <person name="Haridas S."/>
            <person name="Lipzen A."/>
            <person name="Labutti K."/>
            <person name="Grigoriev I.V."/>
            <person name="Murat C."/>
            <person name="Martin F."/>
            <person name="Albertini E."/>
            <person name="Donnini D."/>
            <person name="Bonito G."/>
        </authorList>
    </citation>
    <scope>NUCLEOTIDE SEQUENCE [LARGE SCALE GENOMIC DNA]</scope>
    <source>
        <strain evidence="2 3">Sb_GMNB300</strain>
    </source>
</reference>
<feature type="chain" id="PRO_5023930350" evidence="1">
    <location>
        <begin position="26"/>
        <end position="87"/>
    </location>
</feature>
<organism evidence="2 3">
    <name type="scientific">Sphaerosporella brunnea</name>
    <dbReference type="NCBI Taxonomy" id="1250544"/>
    <lineage>
        <taxon>Eukaryota</taxon>
        <taxon>Fungi</taxon>
        <taxon>Dikarya</taxon>
        <taxon>Ascomycota</taxon>
        <taxon>Pezizomycotina</taxon>
        <taxon>Pezizomycetes</taxon>
        <taxon>Pezizales</taxon>
        <taxon>Pyronemataceae</taxon>
        <taxon>Sphaerosporella</taxon>
    </lineage>
</organism>